<keyword evidence="3 9" id="KW-1003">Cell membrane</keyword>
<dbReference type="Proteomes" id="UP001628220">
    <property type="component" value="Unassembled WGS sequence"/>
</dbReference>
<keyword evidence="8 9" id="KW-0012">Acyltransferase</keyword>
<dbReference type="InterPro" id="IPR024194">
    <property type="entry name" value="Ac/AlaTfrase_AlgI/DltB"/>
</dbReference>
<feature type="transmembrane region" description="Helical" evidence="10">
    <location>
        <begin position="157"/>
        <end position="175"/>
    </location>
</feature>
<evidence type="ECO:0000256" key="2">
    <source>
        <dbReference type="ARBA" id="ARBA00010323"/>
    </source>
</evidence>
<dbReference type="PANTHER" id="PTHR13285:SF23">
    <property type="entry name" value="TEICHOIC ACID D-ALANYLTRANSFERASE"/>
    <property type="match status" value="1"/>
</dbReference>
<evidence type="ECO:0000256" key="10">
    <source>
        <dbReference type="SAM" id="Phobius"/>
    </source>
</evidence>
<dbReference type="InterPro" id="IPR004299">
    <property type="entry name" value="MBOAT_fam"/>
</dbReference>
<protein>
    <submittedName>
        <fullName evidence="11">MBOAT family protein</fullName>
    </submittedName>
</protein>
<organism evidence="11 12">
    <name type="scientific">Porphyromonas miyakawae</name>
    <dbReference type="NCBI Taxonomy" id="3137470"/>
    <lineage>
        <taxon>Bacteria</taxon>
        <taxon>Pseudomonadati</taxon>
        <taxon>Bacteroidota</taxon>
        <taxon>Bacteroidia</taxon>
        <taxon>Bacteroidales</taxon>
        <taxon>Porphyromonadaceae</taxon>
        <taxon>Porphyromonas</taxon>
    </lineage>
</organism>
<dbReference type="PIRSF" id="PIRSF016636">
    <property type="entry name" value="AlgI_DltB"/>
    <property type="match status" value="1"/>
</dbReference>
<feature type="transmembrane region" description="Helical" evidence="10">
    <location>
        <begin position="368"/>
        <end position="384"/>
    </location>
</feature>
<accession>A0ABQ0DZT3</accession>
<keyword evidence="12" id="KW-1185">Reference proteome</keyword>
<dbReference type="RefSeq" id="WP_411914797.1">
    <property type="nucleotide sequence ID" value="NZ_BAAFSF010000001.1"/>
</dbReference>
<evidence type="ECO:0000256" key="8">
    <source>
        <dbReference type="ARBA" id="ARBA00023315"/>
    </source>
</evidence>
<feature type="transmembrane region" description="Helical" evidence="10">
    <location>
        <begin position="29"/>
        <end position="50"/>
    </location>
</feature>
<comment type="similarity">
    <text evidence="2 9">Belongs to the membrane-bound acyltransferase family.</text>
</comment>
<dbReference type="Pfam" id="PF03062">
    <property type="entry name" value="MBOAT"/>
    <property type="match status" value="1"/>
</dbReference>
<keyword evidence="4 9" id="KW-0808">Transferase</keyword>
<evidence type="ECO:0000313" key="12">
    <source>
        <dbReference type="Proteomes" id="UP001628220"/>
    </source>
</evidence>
<sequence length="516" mass="59731">MISALTDWFYSLDFSRLPEILTYQPERPLIFSSALFLLLFLVFFTLYCFLRNTKTLRIVYVVLFSLYFYYMSSGWYVLLLIAMVTSDFFIGKAIYRTDRPHHRKLLVALSITINLTILGFFKYFNFLGALGSNLLSLLGNQLGVAALSGIEWQELPIFLPVGISFFTFQTMSYIIDIGRGKLTPLKRWIDYLFYVSFFPQLVAGPIVRARDFIPQIHRTPQLTKGELGKGLYLVLIGLFKKAVISDYISINFVDRVFDAPTLYSGVENLIAAYGYTLQIYCDFSGYSDMAIGIALFLGFRFRKNFDLPFNSGSITEFWRRWHISLSTWLKDYLYIPLGGNRKGRFRTYLNLLITMFLGGLWHGAASRFILWGTMHGVVLAFDKSRFKLFPRSKATAAEMKPWWRILSVLLTFHFVTFAFLFFRAKDVNAVWLMVNQIFTNFHPELIIPFFEGYLPVATLIILGFVLHFLPRKVHRISERAVTRAPFAVQLLLFVALVILVSQVKSADVQPFIYFQF</sequence>
<evidence type="ECO:0000256" key="6">
    <source>
        <dbReference type="ARBA" id="ARBA00022989"/>
    </source>
</evidence>
<evidence type="ECO:0000256" key="7">
    <source>
        <dbReference type="ARBA" id="ARBA00023136"/>
    </source>
</evidence>
<evidence type="ECO:0000256" key="5">
    <source>
        <dbReference type="ARBA" id="ARBA00022692"/>
    </source>
</evidence>
<keyword evidence="7 9" id="KW-0472">Membrane</keyword>
<keyword evidence="5 10" id="KW-0812">Transmembrane</keyword>
<comment type="subcellular location">
    <subcellularLocation>
        <location evidence="1">Cell membrane</location>
        <topology evidence="1">Multi-pass membrane protein</topology>
    </subcellularLocation>
</comment>
<feature type="transmembrane region" description="Helical" evidence="10">
    <location>
        <begin position="106"/>
        <end position="124"/>
    </location>
</feature>
<feature type="transmembrane region" description="Helical" evidence="10">
    <location>
        <begin position="405"/>
        <end position="425"/>
    </location>
</feature>
<keyword evidence="6 10" id="KW-1133">Transmembrane helix</keyword>
<evidence type="ECO:0000313" key="11">
    <source>
        <dbReference type="EMBL" id="GAB1250969.1"/>
    </source>
</evidence>
<evidence type="ECO:0000256" key="1">
    <source>
        <dbReference type="ARBA" id="ARBA00004651"/>
    </source>
</evidence>
<dbReference type="InterPro" id="IPR051085">
    <property type="entry name" value="MB_O-acyltransferase"/>
</dbReference>
<reference evidence="11 12" key="1">
    <citation type="journal article" date="2025" name="Int. J. Syst. Evol. Microbiol.">
        <title>Desulfovibrio falkowii sp. nov., Porphyromonas miyakawae sp. nov., Mediterraneibacter flintii sp. nov. and Owariibacterium komagatae gen. nov., sp. nov., isolated from human faeces.</title>
        <authorList>
            <person name="Hamaguchi T."/>
            <person name="Ohara M."/>
            <person name="Hisatomi A."/>
            <person name="Sekiguchi K."/>
            <person name="Takeda J.I."/>
            <person name="Ueyama J."/>
            <person name="Ito M."/>
            <person name="Nishiwaki H."/>
            <person name="Ogi T."/>
            <person name="Hirayama M."/>
            <person name="Ohkuma M."/>
            <person name="Sakamoto M."/>
            <person name="Ohno K."/>
        </authorList>
    </citation>
    <scope>NUCLEOTIDE SEQUENCE [LARGE SCALE GENOMIC DNA]</scope>
    <source>
        <strain evidence="11 12">13CB11C</strain>
    </source>
</reference>
<dbReference type="PANTHER" id="PTHR13285">
    <property type="entry name" value="ACYLTRANSFERASE"/>
    <property type="match status" value="1"/>
</dbReference>
<evidence type="ECO:0000256" key="4">
    <source>
        <dbReference type="ARBA" id="ARBA00022679"/>
    </source>
</evidence>
<name>A0ABQ0DZT3_9PORP</name>
<dbReference type="PIRSF" id="PIRSF500217">
    <property type="entry name" value="AlgI"/>
    <property type="match status" value="1"/>
</dbReference>
<gene>
    <name evidence="11" type="ORF">Tsumi_00730</name>
</gene>
<feature type="transmembrane region" description="Helical" evidence="10">
    <location>
        <begin position="481"/>
        <end position="501"/>
    </location>
</feature>
<dbReference type="EMBL" id="BAAFSF010000001">
    <property type="protein sequence ID" value="GAB1250969.1"/>
    <property type="molecule type" value="Genomic_DNA"/>
</dbReference>
<dbReference type="InterPro" id="IPR028362">
    <property type="entry name" value="AlgI"/>
</dbReference>
<evidence type="ECO:0000256" key="3">
    <source>
        <dbReference type="ARBA" id="ARBA00022475"/>
    </source>
</evidence>
<comment type="caution">
    <text evidence="11">The sequence shown here is derived from an EMBL/GenBank/DDBJ whole genome shotgun (WGS) entry which is preliminary data.</text>
</comment>
<feature type="transmembrane region" description="Helical" evidence="10">
    <location>
        <begin position="445"/>
        <end position="469"/>
    </location>
</feature>
<proteinExistence type="inferred from homology"/>
<evidence type="ECO:0000256" key="9">
    <source>
        <dbReference type="PIRNR" id="PIRNR016636"/>
    </source>
</evidence>